<dbReference type="AlphaFoldDB" id="A0AAV9JU75"/>
<feature type="region of interest" description="Disordered" evidence="1">
    <location>
        <begin position="743"/>
        <end position="789"/>
    </location>
</feature>
<keyword evidence="3" id="KW-1185">Reference proteome</keyword>
<feature type="region of interest" description="Disordered" evidence="1">
    <location>
        <begin position="700"/>
        <end position="728"/>
    </location>
</feature>
<evidence type="ECO:0000313" key="3">
    <source>
        <dbReference type="Proteomes" id="UP001324427"/>
    </source>
</evidence>
<organism evidence="2 3">
    <name type="scientific">Oleoguttula mirabilis</name>
    <dbReference type="NCBI Taxonomy" id="1507867"/>
    <lineage>
        <taxon>Eukaryota</taxon>
        <taxon>Fungi</taxon>
        <taxon>Dikarya</taxon>
        <taxon>Ascomycota</taxon>
        <taxon>Pezizomycotina</taxon>
        <taxon>Dothideomycetes</taxon>
        <taxon>Dothideomycetidae</taxon>
        <taxon>Mycosphaerellales</taxon>
        <taxon>Teratosphaeriaceae</taxon>
        <taxon>Oleoguttula</taxon>
    </lineage>
</organism>
<evidence type="ECO:0000313" key="2">
    <source>
        <dbReference type="EMBL" id="KAK4549192.1"/>
    </source>
</evidence>
<accession>A0AAV9JU75</accession>
<name>A0AAV9JU75_9PEZI</name>
<feature type="compositionally biased region" description="Acidic residues" evidence="1">
    <location>
        <begin position="753"/>
        <end position="765"/>
    </location>
</feature>
<proteinExistence type="predicted"/>
<gene>
    <name evidence="2" type="ORF">LTR36_007650</name>
</gene>
<feature type="compositionally biased region" description="Basic and acidic residues" evidence="1">
    <location>
        <begin position="743"/>
        <end position="752"/>
    </location>
</feature>
<evidence type="ECO:0000256" key="1">
    <source>
        <dbReference type="SAM" id="MobiDB-lite"/>
    </source>
</evidence>
<sequence length="789" mass="88494">MPRPARPAAQCLDALWITDDVLADAFNRFARVSHTHTSRRYGSNVPGPLEAHRRLARRKMGLTSLALSNGPPGLDIGALFGFGARQALPMEKSWKWVAPSAPIPRRSATPPPPPRAAAVSQRSAYPEWKRATRIQGPSTTFQPVADPVATSKDAFRKLLTPLECKREIGEEDMVTLLAFLQTSADEPEARNTYTLTQWLQSRSITDVALRVLAQGVCDKATLRTLGNKSLVPALALLTERGVTANIAACLTRCLQAVPESGRSGVVFKVSRSFKVTTGEGLESARLWLRVLDSCSYMQGSHHDHPLWPHVYRQLAHNIRIVDLAEHLSSLQHLDFAQVILRYWLPQHMRDEEPETLNSTNHKSLSFRRAKALAPDLIASFEALRARKSLASVELAKTPTDFPFVDLLATLARHHVPYAKLLQDSFTIMKHSKHPLALWGLFRALKRHPKLGLPRQIAIDFIHYFSQTGDARDAYRAWLVFKKVPTISLLACFELPLKLIEHGYGTPERIFRILNRKVGEDITLPEERETPRMALKPEHIDLVHLVAYAWAAHGHQQASTTGGSRVAFRRVWECYRFLQDRGAPLSTLMSRALVKAGILRPLSEGKYVPLAQTRYVISLVQRLEGDEIAANLDRLVFEARNNNRVLGGYETWWAGRMNDGIVRATKWRMRLWAKEQSSPWFGNDGAVDTRTTEERWRARDRWLGETTSEAGGGSARQDGALASPRQVAADSADLEVWRREVDEVVGREKRSESVEEGDEDDDDGDESASPQAQQHAVVPPTSVAFKPYNF</sequence>
<feature type="region of interest" description="Disordered" evidence="1">
    <location>
        <begin position="102"/>
        <end position="122"/>
    </location>
</feature>
<comment type="caution">
    <text evidence="2">The sequence shown here is derived from an EMBL/GenBank/DDBJ whole genome shotgun (WGS) entry which is preliminary data.</text>
</comment>
<reference evidence="2 3" key="1">
    <citation type="submission" date="2021-11" db="EMBL/GenBank/DDBJ databases">
        <title>Black yeast isolated from Biological Soil Crust.</title>
        <authorList>
            <person name="Kurbessoian T."/>
        </authorList>
    </citation>
    <scope>NUCLEOTIDE SEQUENCE [LARGE SCALE GENOMIC DNA]</scope>
    <source>
        <strain evidence="2 3">CCFEE 5522</strain>
    </source>
</reference>
<protein>
    <submittedName>
        <fullName evidence="2">Uncharacterized protein</fullName>
    </submittedName>
</protein>
<dbReference type="Proteomes" id="UP001324427">
    <property type="component" value="Unassembled WGS sequence"/>
</dbReference>
<dbReference type="EMBL" id="JAVFHQ010000005">
    <property type="protein sequence ID" value="KAK4549192.1"/>
    <property type="molecule type" value="Genomic_DNA"/>
</dbReference>